<evidence type="ECO:0000313" key="7">
    <source>
        <dbReference type="EMBL" id="KAI0511085.1"/>
    </source>
</evidence>
<dbReference type="OrthoDB" id="424974at2759"/>
<gene>
    <name evidence="7" type="ORF">KFK09_011707</name>
</gene>
<keyword evidence="3" id="KW-0285">Flavoprotein</keyword>
<keyword evidence="5" id="KW-0560">Oxidoreductase</keyword>
<dbReference type="EMBL" id="JAGYWB010000009">
    <property type="protein sequence ID" value="KAI0511085.1"/>
    <property type="molecule type" value="Genomic_DNA"/>
</dbReference>
<dbReference type="InterPro" id="IPR036188">
    <property type="entry name" value="FAD/NAD-bd_sf"/>
</dbReference>
<dbReference type="InterPro" id="IPR045170">
    <property type="entry name" value="MTOX"/>
</dbReference>
<sequence length="250" mass="27367">MFQSLAIRHGATIRDRTEVAEMKRDGIDIIRVSTADGRQFRGNKCVLTVGAWSRKLIKEITGLELPIQPLHALVWYWKIKDGFEASMSTAGGFPTFAFFGEPQLYGTPSMEFPGLIKISLVSGWPCDPDRRDWTIGGGDESAVKRQAADCIELVMPGRIETARGSVMTQACMYSMTPDEDYVIDFLGGEFGKDVVVAGGFSGHGFKMGPLVGRILSEMAIDGEAETAVRIGVDMKVFGMGRFEENPKGNV</sequence>
<dbReference type="Pfam" id="PF01266">
    <property type="entry name" value="DAO"/>
    <property type="match status" value="1"/>
</dbReference>
<name>A0A8T3BGQ7_DENNO</name>
<keyword evidence="4" id="KW-0274">FAD</keyword>
<keyword evidence="8" id="KW-1185">Reference proteome</keyword>
<dbReference type="InterPro" id="IPR006076">
    <property type="entry name" value="FAD-dep_OxRdtase"/>
</dbReference>
<organism evidence="7 8">
    <name type="scientific">Dendrobium nobile</name>
    <name type="common">Orchid</name>
    <dbReference type="NCBI Taxonomy" id="94219"/>
    <lineage>
        <taxon>Eukaryota</taxon>
        <taxon>Viridiplantae</taxon>
        <taxon>Streptophyta</taxon>
        <taxon>Embryophyta</taxon>
        <taxon>Tracheophyta</taxon>
        <taxon>Spermatophyta</taxon>
        <taxon>Magnoliopsida</taxon>
        <taxon>Liliopsida</taxon>
        <taxon>Asparagales</taxon>
        <taxon>Orchidaceae</taxon>
        <taxon>Epidendroideae</taxon>
        <taxon>Malaxideae</taxon>
        <taxon>Dendrobiinae</taxon>
        <taxon>Dendrobium</taxon>
    </lineage>
</organism>
<dbReference type="SUPFAM" id="SSF51905">
    <property type="entry name" value="FAD/NAD(P)-binding domain"/>
    <property type="match status" value="1"/>
</dbReference>
<evidence type="ECO:0000256" key="5">
    <source>
        <dbReference type="ARBA" id="ARBA00023002"/>
    </source>
</evidence>
<dbReference type="GO" id="GO:0008115">
    <property type="term" value="F:sarcosine oxidase activity"/>
    <property type="evidence" value="ECO:0007669"/>
    <property type="project" value="TreeGrafter"/>
</dbReference>
<dbReference type="PANTHER" id="PTHR10961:SF7">
    <property type="entry name" value="FAD DEPENDENT OXIDOREDUCTASE DOMAIN-CONTAINING PROTEIN"/>
    <property type="match status" value="1"/>
</dbReference>
<accession>A0A8T3BGQ7</accession>
<evidence type="ECO:0000256" key="1">
    <source>
        <dbReference type="ARBA" id="ARBA00001974"/>
    </source>
</evidence>
<dbReference type="SMR" id="A0A8T3BGQ7"/>
<feature type="domain" description="FAD dependent oxidoreductase" evidence="6">
    <location>
        <begin position="5"/>
        <end position="218"/>
    </location>
</feature>
<dbReference type="AlphaFoldDB" id="A0A8T3BGQ7"/>
<dbReference type="SUPFAM" id="SSF54373">
    <property type="entry name" value="FAD-linked reductases, C-terminal domain"/>
    <property type="match status" value="1"/>
</dbReference>
<evidence type="ECO:0000256" key="3">
    <source>
        <dbReference type="ARBA" id="ARBA00022630"/>
    </source>
</evidence>
<dbReference type="GO" id="GO:0050660">
    <property type="term" value="F:flavin adenine dinucleotide binding"/>
    <property type="evidence" value="ECO:0007669"/>
    <property type="project" value="InterPro"/>
</dbReference>
<evidence type="ECO:0000256" key="4">
    <source>
        <dbReference type="ARBA" id="ARBA00022827"/>
    </source>
</evidence>
<comment type="similarity">
    <text evidence="2">Belongs to the MSOX/MTOX family.</text>
</comment>
<evidence type="ECO:0000259" key="6">
    <source>
        <dbReference type="Pfam" id="PF01266"/>
    </source>
</evidence>
<comment type="caution">
    <text evidence="7">The sequence shown here is derived from an EMBL/GenBank/DDBJ whole genome shotgun (WGS) entry which is preliminary data.</text>
</comment>
<evidence type="ECO:0000256" key="2">
    <source>
        <dbReference type="ARBA" id="ARBA00010989"/>
    </source>
</evidence>
<evidence type="ECO:0000313" key="8">
    <source>
        <dbReference type="Proteomes" id="UP000829196"/>
    </source>
</evidence>
<comment type="cofactor">
    <cofactor evidence="1">
        <name>FAD</name>
        <dbReference type="ChEBI" id="CHEBI:57692"/>
    </cofactor>
</comment>
<dbReference type="Gene3D" id="3.30.9.10">
    <property type="entry name" value="D-Amino Acid Oxidase, subunit A, domain 2"/>
    <property type="match status" value="1"/>
</dbReference>
<dbReference type="Proteomes" id="UP000829196">
    <property type="component" value="Unassembled WGS sequence"/>
</dbReference>
<dbReference type="Gene3D" id="3.50.50.60">
    <property type="entry name" value="FAD/NAD(P)-binding domain"/>
    <property type="match status" value="1"/>
</dbReference>
<protein>
    <recommendedName>
        <fullName evidence="6">FAD dependent oxidoreductase domain-containing protein</fullName>
    </recommendedName>
</protein>
<reference evidence="7" key="1">
    <citation type="journal article" date="2022" name="Front. Genet.">
        <title>Chromosome-Scale Assembly of the Dendrobium nobile Genome Provides Insights Into the Molecular Mechanism of the Biosynthesis of the Medicinal Active Ingredient of Dendrobium.</title>
        <authorList>
            <person name="Xu Q."/>
            <person name="Niu S.-C."/>
            <person name="Li K.-L."/>
            <person name="Zheng P.-J."/>
            <person name="Zhang X.-J."/>
            <person name="Jia Y."/>
            <person name="Liu Y."/>
            <person name="Niu Y.-X."/>
            <person name="Yu L.-H."/>
            <person name="Chen D.-F."/>
            <person name="Zhang G.-Q."/>
        </authorList>
    </citation>
    <scope>NUCLEOTIDE SEQUENCE</scope>
    <source>
        <tissue evidence="7">Leaf</tissue>
    </source>
</reference>
<dbReference type="PANTHER" id="PTHR10961">
    <property type="entry name" value="PEROXISOMAL SARCOSINE OXIDASE"/>
    <property type="match status" value="1"/>
</dbReference>
<proteinExistence type="inferred from homology"/>